<comment type="cofactor">
    <cofactor evidence="12 14">
        <name>FAD</name>
        <dbReference type="ChEBI" id="CHEBI:57692"/>
    </cofactor>
    <text evidence="12 14">Binds 1 FAD per subunit.</text>
</comment>
<dbReference type="AlphaFoldDB" id="A0A5J6N7H7"/>
<dbReference type="GO" id="GO:0050660">
    <property type="term" value="F:flavin adenine dinucleotide binding"/>
    <property type="evidence" value="ECO:0007669"/>
    <property type="project" value="InterPro"/>
</dbReference>
<evidence type="ECO:0000313" key="18">
    <source>
        <dbReference type="Proteomes" id="UP000325797"/>
    </source>
</evidence>
<dbReference type="InterPro" id="IPR050151">
    <property type="entry name" value="Class-I_Pyr_Nuc-Dis_Oxidored"/>
</dbReference>
<evidence type="ECO:0000256" key="3">
    <source>
        <dbReference type="ARBA" id="ARBA00016961"/>
    </source>
</evidence>
<feature type="binding site" evidence="12">
    <location>
        <begin position="183"/>
        <end position="190"/>
    </location>
    <ligand>
        <name>NAD(+)</name>
        <dbReference type="ChEBI" id="CHEBI:57540"/>
    </ligand>
</feature>
<feature type="binding site" evidence="12">
    <location>
        <begin position="322"/>
        <end position="325"/>
    </location>
    <ligand>
        <name>FAD</name>
        <dbReference type="ChEBI" id="CHEBI:57692"/>
    </ligand>
</feature>
<keyword evidence="18" id="KW-1185">Reference proteome</keyword>
<evidence type="ECO:0000256" key="14">
    <source>
        <dbReference type="RuleBase" id="RU003692"/>
    </source>
</evidence>
<evidence type="ECO:0000256" key="13">
    <source>
        <dbReference type="PIRSR" id="PIRSR000350-4"/>
    </source>
</evidence>
<dbReference type="Pfam" id="PF02852">
    <property type="entry name" value="Pyr_redox_dim"/>
    <property type="match status" value="1"/>
</dbReference>
<dbReference type="Gene3D" id="3.30.390.30">
    <property type="match status" value="1"/>
</dbReference>
<dbReference type="NCBIfam" id="TIGR01350">
    <property type="entry name" value="lipoamide_DH"/>
    <property type="match status" value="1"/>
</dbReference>
<dbReference type="SUPFAM" id="SSF55424">
    <property type="entry name" value="FAD/NAD-linked reductases, dimerisation (C-terminal) domain"/>
    <property type="match status" value="1"/>
</dbReference>
<dbReference type="KEGG" id="hadh:FRZ61_47020"/>
<name>A0A5J6N7H7_9PROT</name>
<evidence type="ECO:0000256" key="5">
    <source>
        <dbReference type="ARBA" id="ARBA00022827"/>
    </source>
</evidence>
<reference evidence="17 18" key="1">
    <citation type="submission" date="2019-08" db="EMBL/GenBank/DDBJ databases">
        <title>Hyperibacter terrae gen. nov., sp. nov. and Hyperibacter viscosus sp. nov., two new members in the family Rhodospirillaceae isolated from the rhizosphere of Hypericum perforatum.</title>
        <authorList>
            <person name="Noviana Z."/>
        </authorList>
    </citation>
    <scope>NUCLEOTIDE SEQUENCE [LARGE SCALE GENOMIC DNA]</scope>
    <source>
        <strain evidence="17 18">R5959</strain>
    </source>
</reference>
<evidence type="ECO:0000256" key="8">
    <source>
        <dbReference type="ARBA" id="ARBA00023157"/>
    </source>
</evidence>
<dbReference type="PIRSF" id="PIRSF000350">
    <property type="entry name" value="Mercury_reductase_MerA"/>
    <property type="match status" value="1"/>
</dbReference>
<comment type="similarity">
    <text evidence="1 14">Belongs to the class-I pyridine nucleotide-disulfide oxidoreductase family.</text>
</comment>
<evidence type="ECO:0000256" key="10">
    <source>
        <dbReference type="ARBA" id="ARBA00049187"/>
    </source>
</evidence>
<feature type="domain" description="FAD/NAD(P)-binding" evidence="16">
    <location>
        <begin position="6"/>
        <end position="331"/>
    </location>
</feature>
<feature type="binding site" evidence="12">
    <location>
        <position position="53"/>
    </location>
    <ligand>
        <name>FAD</name>
        <dbReference type="ChEBI" id="CHEBI:57692"/>
    </ligand>
</feature>
<gene>
    <name evidence="17" type="ORF">FRZ61_47020</name>
</gene>
<dbReference type="InterPro" id="IPR023753">
    <property type="entry name" value="FAD/NAD-binding_dom"/>
</dbReference>
<evidence type="ECO:0000259" key="15">
    <source>
        <dbReference type="Pfam" id="PF02852"/>
    </source>
</evidence>
<feature type="binding site" evidence="12">
    <location>
        <position position="275"/>
    </location>
    <ligand>
        <name>NAD(+)</name>
        <dbReference type="ChEBI" id="CHEBI:57540"/>
    </ligand>
</feature>
<comment type="miscellaneous">
    <text evidence="14">The active site is a redox-active disulfide bond.</text>
</comment>
<dbReference type="Pfam" id="PF07992">
    <property type="entry name" value="Pyr_redox_2"/>
    <property type="match status" value="1"/>
</dbReference>
<dbReference type="InterPro" id="IPR012999">
    <property type="entry name" value="Pyr_OxRdtase_I_AS"/>
</dbReference>
<dbReference type="GO" id="GO:0005737">
    <property type="term" value="C:cytoplasm"/>
    <property type="evidence" value="ECO:0007669"/>
    <property type="project" value="UniProtKB-ARBA"/>
</dbReference>
<dbReference type="EC" id="1.8.1.4" evidence="2 14"/>
<dbReference type="FunFam" id="3.30.390.30:FF:000001">
    <property type="entry name" value="Dihydrolipoyl dehydrogenase"/>
    <property type="match status" value="1"/>
</dbReference>
<evidence type="ECO:0000256" key="1">
    <source>
        <dbReference type="ARBA" id="ARBA00007532"/>
    </source>
</evidence>
<dbReference type="GO" id="GO:0006103">
    <property type="term" value="P:2-oxoglutarate metabolic process"/>
    <property type="evidence" value="ECO:0007669"/>
    <property type="project" value="TreeGrafter"/>
</dbReference>
<evidence type="ECO:0000256" key="4">
    <source>
        <dbReference type="ARBA" id="ARBA00022630"/>
    </source>
</evidence>
<dbReference type="Proteomes" id="UP000325797">
    <property type="component" value="Chromosome"/>
</dbReference>
<dbReference type="PANTHER" id="PTHR22912">
    <property type="entry name" value="DISULFIDE OXIDOREDUCTASE"/>
    <property type="match status" value="1"/>
</dbReference>
<proteinExistence type="inferred from homology"/>
<keyword evidence="12" id="KW-0547">Nucleotide-binding</keyword>
<evidence type="ECO:0000256" key="12">
    <source>
        <dbReference type="PIRSR" id="PIRSR000350-3"/>
    </source>
</evidence>
<feature type="binding site" evidence="12">
    <location>
        <begin position="146"/>
        <end position="148"/>
    </location>
    <ligand>
        <name>FAD</name>
        <dbReference type="ChEBI" id="CHEBI:57692"/>
    </ligand>
</feature>
<sequence>MSETAYDLVIIGGGPGGYVAAIRAGQLGLKTACVEMRGRLGGTCLNVGCIPSKALLQSSHLYEEATSHLAAHGIGVAAPALDLGVMLARKDKVVDDLTRGIEFLFRKNKVDYIKGRGRIAGPGRIEVALEAGGNQSLTAKSICIATGSESSPLPGIPVDEKRIVTSTGALSLNPVPGHLIVIGAGYIGLEMGSVWRRLGSKVTVVEYLDRILPGMDGEIAKQFQRLLQKQGFEFHLGQKVTGAAAGADGVTLTMAPAAGGEATTIQADVVLLCVGRRAFTEGLGLETVGVAKDERGRVKTNGHFATNVPGIYAIGDVIAGPMLAHKAEEEGVALAEILAGQAGHVNYETVPGVVYTHPEVATVGKTEEELKAAGIAYKVGKFPMTANSRARCAGDTDGLVKIIADAKTDRLLGCHIIAAEAGTMIHEAVMAMEFQASAEDVARSFHAHPTLNEAVKEAALAVDGRAIHI</sequence>
<dbReference type="PRINTS" id="PR00411">
    <property type="entry name" value="PNDRDTASEI"/>
</dbReference>
<dbReference type="EMBL" id="CP042582">
    <property type="protein sequence ID" value="QEX24760.1"/>
    <property type="molecule type" value="Genomic_DNA"/>
</dbReference>
<comment type="catalytic activity">
    <reaction evidence="10 14">
        <text>N(6)-[(R)-dihydrolipoyl]-L-lysyl-[protein] + NAD(+) = N(6)-[(R)-lipoyl]-L-lysyl-[protein] + NADH + H(+)</text>
        <dbReference type="Rhea" id="RHEA:15045"/>
        <dbReference type="Rhea" id="RHEA-COMP:10474"/>
        <dbReference type="Rhea" id="RHEA-COMP:10475"/>
        <dbReference type="ChEBI" id="CHEBI:15378"/>
        <dbReference type="ChEBI" id="CHEBI:57540"/>
        <dbReference type="ChEBI" id="CHEBI:57945"/>
        <dbReference type="ChEBI" id="CHEBI:83099"/>
        <dbReference type="ChEBI" id="CHEBI:83100"/>
        <dbReference type="EC" id="1.8.1.4"/>
    </reaction>
</comment>
<accession>A0A5J6N7H7</accession>
<dbReference type="PANTHER" id="PTHR22912:SF151">
    <property type="entry name" value="DIHYDROLIPOYL DEHYDROGENASE, MITOCHONDRIAL"/>
    <property type="match status" value="1"/>
</dbReference>
<evidence type="ECO:0000256" key="9">
    <source>
        <dbReference type="ARBA" id="ARBA00023284"/>
    </source>
</evidence>
<dbReference type="InterPro" id="IPR016156">
    <property type="entry name" value="FAD/NAD-linked_Rdtase_dimer_sf"/>
</dbReference>
<keyword evidence="9 14" id="KW-0676">Redox-active center</keyword>
<evidence type="ECO:0000259" key="16">
    <source>
        <dbReference type="Pfam" id="PF07992"/>
    </source>
</evidence>
<feature type="active site" description="Proton acceptor" evidence="11">
    <location>
        <position position="448"/>
    </location>
</feature>
<feature type="binding site" evidence="12">
    <location>
        <position position="206"/>
    </location>
    <ligand>
        <name>NAD(+)</name>
        <dbReference type="ChEBI" id="CHEBI:57540"/>
    </ligand>
</feature>
<dbReference type="SUPFAM" id="SSF51905">
    <property type="entry name" value="FAD/NAD(P)-binding domain"/>
    <property type="match status" value="1"/>
</dbReference>
<dbReference type="GO" id="GO:1990234">
    <property type="term" value="C:transferase complex"/>
    <property type="evidence" value="ECO:0007669"/>
    <property type="project" value="UniProtKB-ARBA"/>
</dbReference>
<keyword evidence="6 14" id="KW-0560">Oxidoreductase</keyword>
<dbReference type="InterPro" id="IPR004099">
    <property type="entry name" value="Pyr_nucl-diS_OxRdtase_dimer"/>
</dbReference>
<feature type="disulfide bond" description="Redox-active" evidence="13">
    <location>
        <begin position="44"/>
        <end position="49"/>
    </location>
</feature>
<keyword evidence="8" id="KW-1015">Disulfide bond</keyword>
<evidence type="ECO:0000256" key="11">
    <source>
        <dbReference type="PIRSR" id="PIRSR000350-2"/>
    </source>
</evidence>
<evidence type="ECO:0000256" key="7">
    <source>
        <dbReference type="ARBA" id="ARBA00023027"/>
    </source>
</evidence>
<feature type="domain" description="Pyridine nucleotide-disulphide oxidoreductase dimerisation" evidence="15">
    <location>
        <begin position="350"/>
        <end position="459"/>
    </location>
</feature>
<evidence type="ECO:0000256" key="6">
    <source>
        <dbReference type="ARBA" id="ARBA00023002"/>
    </source>
</evidence>
<keyword evidence="7 12" id="KW-0520">NAD</keyword>
<dbReference type="FunFam" id="3.50.50.60:FF:000025">
    <property type="entry name" value="Dihydrolipoyl dehydrogenase"/>
    <property type="match status" value="1"/>
</dbReference>
<dbReference type="GO" id="GO:0004148">
    <property type="term" value="F:dihydrolipoyl dehydrogenase (NADH) activity"/>
    <property type="evidence" value="ECO:0007669"/>
    <property type="project" value="UniProtKB-EC"/>
</dbReference>
<dbReference type="FunFam" id="3.50.50.60:FF:000001">
    <property type="entry name" value="Dihydrolipoyl dehydrogenase, mitochondrial"/>
    <property type="match status" value="1"/>
</dbReference>
<feature type="binding site" evidence="12">
    <location>
        <position position="316"/>
    </location>
    <ligand>
        <name>FAD</name>
        <dbReference type="ChEBI" id="CHEBI:57692"/>
    </ligand>
</feature>
<keyword evidence="5 12" id="KW-0274">FAD</keyword>
<dbReference type="InterPro" id="IPR001100">
    <property type="entry name" value="Pyr_nuc-diS_OxRdtase"/>
</dbReference>
<dbReference type="OrthoDB" id="9764616at2"/>
<dbReference type="Gene3D" id="3.50.50.60">
    <property type="entry name" value="FAD/NAD(P)-binding domain"/>
    <property type="match status" value="2"/>
</dbReference>
<keyword evidence="4 14" id="KW-0285">Flavoprotein</keyword>
<dbReference type="GO" id="GO:0045333">
    <property type="term" value="P:cellular respiration"/>
    <property type="evidence" value="ECO:0007669"/>
    <property type="project" value="UniProtKB-ARBA"/>
</dbReference>
<dbReference type="RefSeq" id="WP_151120013.1">
    <property type="nucleotide sequence ID" value="NZ_CP042582.1"/>
</dbReference>
<feature type="binding site" evidence="12">
    <location>
        <position position="117"/>
    </location>
    <ligand>
        <name>FAD</name>
        <dbReference type="ChEBI" id="CHEBI:57692"/>
    </ligand>
</feature>
<dbReference type="PROSITE" id="PS00076">
    <property type="entry name" value="PYRIDINE_REDOX_1"/>
    <property type="match status" value="1"/>
</dbReference>
<organism evidence="17 18">
    <name type="scientific">Hypericibacter adhaerens</name>
    <dbReference type="NCBI Taxonomy" id="2602016"/>
    <lineage>
        <taxon>Bacteria</taxon>
        <taxon>Pseudomonadati</taxon>
        <taxon>Pseudomonadota</taxon>
        <taxon>Alphaproteobacteria</taxon>
        <taxon>Rhodospirillales</taxon>
        <taxon>Dongiaceae</taxon>
        <taxon>Hypericibacter</taxon>
    </lineage>
</organism>
<evidence type="ECO:0000313" key="17">
    <source>
        <dbReference type="EMBL" id="QEX24760.1"/>
    </source>
</evidence>
<dbReference type="InterPro" id="IPR036188">
    <property type="entry name" value="FAD/NAD-bd_sf"/>
</dbReference>
<dbReference type="PRINTS" id="PR00368">
    <property type="entry name" value="FADPNR"/>
</dbReference>
<evidence type="ECO:0000256" key="2">
    <source>
        <dbReference type="ARBA" id="ARBA00012608"/>
    </source>
</evidence>
<protein>
    <recommendedName>
        <fullName evidence="3 14">Dihydrolipoyl dehydrogenase</fullName>
        <ecNumber evidence="2 14">1.8.1.4</ecNumber>
    </recommendedName>
</protein>
<dbReference type="InterPro" id="IPR006258">
    <property type="entry name" value="Lipoamide_DH"/>
</dbReference>